<reference evidence="2" key="1">
    <citation type="submission" date="2022-04" db="EMBL/GenBank/DDBJ databases">
        <title>Whole genome sequence of Sphaerotilus sp. FB-5.</title>
        <authorList>
            <person name="Takeda M."/>
            <person name="Narihara S."/>
            <person name="Akimoto M."/>
            <person name="Akimoto R."/>
            <person name="Nishiyashiki S."/>
            <person name="Murakami T."/>
        </authorList>
    </citation>
    <scope>NUCLEOTIDE SEQUENCE</scope>
    <source>
        <strain evidence="2">FB-5</strain>
    </source>
</reference>
<name>A0ABN6PPI7_9BURK</name>
<gene>
    <name evidence="2" type="ORF">CATMQ487_20360</name>
</gene>
<dbReference type="EMBL" id="AP025730">
    <property type="protein sequence ID" value="BDI05066.1"/>
    <property type="molecule type" value="Genomic_DNA"/>
</dbReference>
<dbReference type="InterPro" id="IPR012902">
    <property type="entry name" value="N_methyl_site"/>
</dbReference>
<organism evidence="2 3">
    <name type="scientific">Sphaerotilus microaerophilus</name>
    <dbReference type="NCBI Taxonomy" id="2914710"/>
    <lineage>
        <taxon>Bacteria</taxon>
        <taxon>Pseudomonadati</taxon>
        <taxon>Pseudomonadota</taxon>
        <taxon>Betaproteobacteria</taxon>
        <taxon>Burkholderiales</taxon>
        <taxon>Sphaerotilaceae</taxon>
        <taxon>Sphaerotilus</taxon>
    </lineage>
</organism>
<dbReference type="Proteomes" id="UP001057498">
    <property type="component" value="Chromosome"/>
</dbReference>
<keyword evidence="3" id="KW-1185">Reference proteome</keyword>
<dbReference type="RefSeq" id="WP_310742594.1">
    <property type="nucleotide sequence ID" value="NZ_AP025730.1"/>
</dbReference>
<proteinExistence type="predicted"/>
<feature type="transmembrane region" description="Helical" evidence="1">
    <location>
        <begin position="20"/>
        <end position="40"/>
    </location>
</feature>
<accession>A0ABN6PPI7</accession>
<sequence>MRRRSSARTCLPRRQRGFALIEALIALLIFMLGTLGLVGLQASMTRANSSAKFRADAANLASDLVGTMWTDAPNLASYATASCNAYARCAAWESRLQARLPGASYEISPNGTSGQVAIQILWTVPAEGSHRFSTATAINLNPSL</sequence>
<evidence type="ECO:0000256" key="1">
    <source>
        <dbReference type="SAM" id="Phobius"/>
    </source>
</evidence>
<protein>
    <recommendedName>
        <fullName evidence="4">Type IV pilus assembly protein PilV</fullName>
    </recommendedName>
</protein>
<keyword evidence="1" id="KW-0812">Transmembrane</keyword>
<evidence type="ECO:0000313" key="2">
    <source>
        <dbReference type="EMBL" id="BDI05066.1"/>
    </source>
</evidence>
<evidence type="ECO:0000313" key="3">
    <source>
        <dbReference type="Proteomes" id="UP001057498"/>
    </source>
</evidence>
<evidence type="ECO:0008006" key="4">
    <source>
        <dbReference type="Google" id="ProtNLM"/>
    </source>
</evidence>
<keyword evidence="1" id="KW-1133">Transmembrane helix</keyword>
<keyword evidence="1" id="KW-0472">Membrane</keyword>
<dbReference type="Pfam" id="PF07963">
    <property type="entry name" value="N_methyl"/>
    <property type="match status" value="1"/>
</dbReference>